<evidence type="ECO:0000313" key="10">
    <source>
        <dbReference type="EMBL" id="RGN04871.1"/>
    </source>
</evidence>
<evidence type="ECO:0000259" key="6">
    <source>
        <dbReference type="PROSITE" id="PS51077"/>
    </source>
</evidence>
<reference evidence="17 18" key="2">
    <citation type="submission" date="2018-08" db="EMBL/GenBank/DDBJ databases">
        <title>A genome reference for cultivated species of the human gut microbiota.</title>
        <authorList>
            <person name="Zou Y."/>
            <person name="Xue W."/>
            <person name="Luo G."/>
        </authorList>
    </citation>
    <scope>NUCLEOTIDE SEQUENCE [LARGE SCALE GENOMIC DNA]</scope>
    <source>
        <strain evidence="12 19">AF14-23</strain>
        <strain evidence="11 21">AF25-21</strain>
        <strain evidence="14 20">AM27-32LB</strain>
        <strain evidence="13 18">AM37-4AC</strain>
        <strain evidence="10 17">OM06-11AA</strain>
    </source>
</reference>
<evidence type="ECO:0000313" key="14">
    <source>
        <dbReference type="EMBL" id="RHE76893.1"/>
    </source>
</evidence>
<dbReference type="SMART" id="SM00346">
    <property type="entry name" value="HTH_ICLR"/>
    <property type="match status" value="1"/>
</dbReference>
<dbReference type="EMBL" id="CYZD01000008">
    <property type="protein sequence ID" value="CUO28455.1"/>
    <property type="molecule type" value="Genomic_DNA"/>
</dbReference>
<evidence type="ECO:0000313" key="18">
    <source>
        <dbReference type="Proteomes" id="UP000265808"/>
    </source>
</evidence>
<dbReference type="InterPro" id="IPR050707">
    <property type="entry name" value="HTH_MetabolicPath_Reg"/>
</dbReference>
<dbReference type="PANTHER" id="PTHR30136:SF24">
    <property type="entry name" value="HTH-TYPE TRANSCRIPTIONAL REPRESSOR ALLR"/>
    <property type="match status" value="1"/>
</dbReference>
<evidence type="ECO:0000313" key="20">
    <source>
        <dbReference type="Proteomes" id="UP000283928"/>
    </source>
</evidence>
<evidence type="ECO:0000313" key="16">
    <source>
        <dbReference type="Proteomes" id="UP000095413"/>
    </source>
</evidence>
<evidence type="ECO:0000313" key="21">
    <source>
        <dbReference type="Proteomes" id="UP000285839"/>
    </source>
</evidence>
<dbReference type="InterPro" id="IPR005471">
    <property type="entry name" value="Tscrpt_reg_IclR_N"/>
</dbReference>
<dbReference type="PROSITE" id="PS51078">
    <property type="entry name" value="ICLR_ED"/>
    <property type="match status" value="1"/>
</dbReference>
<dbReference type="Proteomes" id="UP000265808">
    <property type="component" value="Unassembled WGS sequence"/>
</dbReference>
<keyword evidence="1" id="KW-0805">Transcription regulation</keyword>
<dbReference type="Gene3D" id="1.10.10.10">
    <property type="entry name" value="Winged helix-like DNA-binding domain superfamily/Winged helix DNA-binding domain"/>
    <property type="match status" value="1"/>
</dbReference>
<evidence type="ECO:0000256" key="4">
    <source>
        <dbReference type="ARBA" id="ARBA00058938"/>
    </source>
</evidence>
<dbReference type="Proteomes" id="UP000261222">
    <property type="component" value="Unassembled WGS sequence"/>
</dbReference>
<organism evidence="8 15">
    <name type="scientific">Blautia obeum</name>
    <dbReference type="NCBI Taxonomy" id="40520"/>
    <lineage>
        <taxon>Bacteria</taxon>
        <taxon>Bacillati</taxon>
        <taxon>Bacillota</taxon>
        <taxon>Clostridia</taxon>
        <taxon>Lachnospirales</taxon>
        <taxon>Lachnospiraceae</taxon>
        <taxon>Blautia</taxon>
    </lineage>
</organism>
<dbReference type="GO" id="GO:0045892">
    <property type="term" value="P:negative regulation of DNA-templated transcription"/>
    <property type="evidence" value="ECO:0007669"/>
    <property type="project" value="TreeGrafter"/>
</dbReference>
<dbReference type="EMBL" id="QSKO01000004">
    <property type="protein sequence ID" value="RHE76893.1"/>
    <property type="molecule type" value="Genomic_DNA"/>
</dbReference>
<evidence type="ECO:0000313" key="12">
    <source>
        <dbReference type="EMBL" id="RGV64412.1"/>
    </source>
</evidence>
<evidence type="ECO:0000313" key="15">
    <source>
        <dbReference type="Proteomes" id="UP000095409"/>
    </source>
</evidence>
<dbReference type="RefSeq" id="WP_005425464.1">
    <property type="nucleotide sequence ID" value="NZ_CYZD01000008.1"/>
</dbReference>
<reference evidence="15 16" key="1">
    <citation type="submission" date="2015-09" db="EMBL/GenBank/DDBJ databases">
        <authorList>
            <consortium name="Pathogen Informatics"/>
        </authorList>
    </citation>
    <scope>NUCLEOTIDE SEQUENCE [LARGE SCALE GENOMIC DNA]</scope>
    <source>
        <strain evidence="8 15">2789STDY5608837</strain>
        <strain evidence="9 16">2789STDY5834921</strain>
    </source>
</reference>
<dbReference type="GO" id="GO:0003677">
    <property type="term" value="F:DNA binding"/>
    <property type="evidence" value="ECO:0007669"/>
    <property type="project" value="UniProtKB-KW"/>
</dbReference>
<keyword evidence="2" id="KW-0238">DNA-binding</keyword>
<keyword evidence="3" id="KW-0804">Transcription</keyword>
<feature type="domain" description="HTH iclR-type" evidence="6">
    <location>
        <begin position="9"/>
        <end position="70"/>
    </location>
</feature>
<protein>
    <recommendedName>
        <fullName evidence="5">Glycerol operon regulatory protein</fullName>
    </recommendedName>
</protein>
<dbReference type="PROSITE" id="PS51077">
    <property type="entry name" value="HTH_ICLR"/>
    <property type="match status" value="1"/>
</dbReference>
<dbReference type="EMBL" id="QSHL01000007">
    <property type="protein sequence ID" value="RHC05736.1"/>
    <property type="molecule type" value="Genomic_DNA"/>
</dbReference>
<dbReference type="InterPro" id="IPR029016">
    <property type="entry name" value="GAF-like_dom_sf"/>
</dbReference>
<dbReference type="EMBL" id="CZBA01000005">
    <property type="protein sequence ID" value="CUP38282.1"/>
    <property type="molecule type" value="Genomic_DNA"/>
</dbReference>
<dbReference type="EMBL" id="QRZI01000005">
    <property type="protein sequence ID" value="RGV64412.1"/>
    <property type="molecule type" value="Genomic_DNA"/>
</dbReference>
<dbReference type="EMBL" id="QSUB01000003">
    <property type="protein sequence ID" value="RGN04871.1"/>
    <property type="molecule type" value="Genomic_DNA"/>
</dbReference>
<dbReference type="InterPro" id="IPR036388">
    <property type="entry name" value="WH-like_DNA-bd_sf"/>
</dbReference>
<evidence type="ECO:0000313" key="9">
    <source>
        <dbReference type="EMBL" id="CUP38282.1"/>
    </source>
</evidence>
<dbReference type="Proteomes" id="UP000095409">
    <property type="component" value="Unassembled WGS sequence"/>
</dbReference>
<dbReference type="FunFam" id="1.10.10.10:FF:000056">
    <property type="entry name" value="IclR family transcriptional regulator"/>
    <property type="match status" value="1"/>
</dbReference>
<dbReference type="InterPro" id="IPR036390">
    <property type="entry name" value="WH_DNA-bd_sf"/>
</dbReference>
<dbReference type="PANTHER" id="PTHR30136">
    <property type="entry name" value="HELIX-TURN-HELIX TRANSCRIPTIONAL REGULATOR, ICLR FAMILY"/>
    <property type="match status" value="1"/>
</dbReference>
<dbReference type="EMBL" id="QRUH01000004">
    <property type="protein sequence ID" value="RGR49628.1"/>
    <property type="molecule type" value="Genomic_DNA"/>
</dbReference>
<dbReference type="AlphaFoldDB" id="A0A174DWP3"/>
<gene>
    <name evidence="8" type="primary">kdgR_2</name>
    <name evidence="9" type="synonym">kdgR</name>
    <name evidence="14" type="ORF">DW723_04550</name>
    <name evidence="13" type="ORF">DW859_11365</name>
    <name evidence="12" type="ORF">DWW07_09490</name>
    <name evidence="11" type="ORF">DWY46_07510</name>
    <name evidence="10" type="ORF">DXB81_08585</name>
    <name evidence="8" type="ORF">ERS852394_01845</name>
    <name evidence="9" type="ORF">ERS852533_01166</name>
</gene>
<dbReference type="Proteomes" id="UP000283928">
    <property type="component" value="Unassembled WGS sequence"/>
</dbReference>
<accession>A0A174DWP3</accession>
<dbReference type="Pfam" id="PF09339">
    <property type="entry name" value="HTH_IclR"/>
    <property type="match status" value="1"/>
</dbReference>
<dbReference type="InterPro" id="IPR014757">
    <property type="entry name" value="Tscrpt_reg_IclR_C"/>
</dbReference>
<dbReference type="Pfam" id="PF01614">
    <property type="entry name" value="IclR_C"/>
    <property type="match status" value="1"/>
</dbReference>
<dbReference type="GO" id="GO:0003700">
    <property type="term" value="F:DNA-binding transcription factor activity"/>
    <property type="evidence" value="ECO:0007669"/>
    <property type="project" value="TreeGrafter"/>
</dbReference>
<dbReference type="SUPFAM" id="SSF46785">
    <property type="entry name" value="Winged helix' DNA-binding domain"/>
    <property type="match status" value="1"/>
</dbReference>
<dbReference type="CDD" id="cd00090">
    <property type="entry name" value="HTH_ARSR"/>
    <property type="match status" value="1"/>
</dbReference>
<evidence type="ECO:0000256" key="2">
    <source>
        <dbReference type="ARBA" id="ARBA00023125"/>
    </source>
</evidence>
<dbReference type="GeneID" id="79803022"/>
<name>A0A174DWP3_9FIRM</name>
<dbReference type="Gene3D" id="3.30.450.40">
    <property type="match status" value="1"/>
</dbReference>
<dbReference type="Proteomes" id="UP000265828">
    <property type="component" value="Unassembled WGS sequence"/>
</dbReference>
<dbReference type="OrthoDB" id="9791752at2"/>
<evidence type="ECO:0000313" key="13">
    <source>
        <dbReference type="EMBL" id="RHC05736.1"/>
    </source>
</evidence>
<dbReference type="InterPro" id="IPR011991">
    <property type="entry name" value="ArsR-like_HTH"/>
</dbReference>
<dbReference type="Proteomes" id="UP000285839">
    <property type="component" value="Unassembled WGS sequence"/>
</dbReference>
<sequence>MIDNSEIKVKSLQKALEILNLFADKPVLGVTEISEYFGIYKSTVHNILSTLKAMEYLEQDEETGKYRLGIQVFTLSKALGDTYSITKIAGPYMQELSNITRERVYLAVPYREEVLYLDAMYPAESVELMRSILGERAQMYCTGIGKAMLANMNERAIDEYLNSHELKAFTENSITDKEVFKQELVRTRQRGYAIDDMEHEFGIKCVAMPIFDRNRNLYAAISISGLASHFTEEKMSEWAILLKKYITKIESRL</sequence>
<feature type="domain" description="IclR-ED" evidence="7">
    <location>
        <begin position="71"/>
        <end position="253"/>
    </location>
</feature>
<evidence type="ECO:0000256" key="3">
    <source>
        <dbReference type="ARBA" id="ARBA00023163"/>
    </source>
</evidence>
<dbReference type="SUPFAM" id="SSF55781">
    <property type="entry name" value="GAF domain-like"/>
    <property type="match status" value="1"/>
</dbReference>
<proteinExistence type="predicted"/>
<evidence type="ECO:0000313" key="19">
    <source>
        <dbReference type="Proteomes" id="UP000265828"/>
    </source>
</evidence>
<comment type="function">
    <text evidence="4">May be an activator protein for the gylABX operon.</text>
</comment>
<evidence type="ECO:0000259" key="7">
    <source>
        <dbReference type="PROSITE" id="PS51078"/>
    </source>
</evidence>
<evidence type="ECO:0000313" key="17">
    <source>
        <dbReference type="Proteomes" id="UP000261222"/>
    </source>
</evidence>
<dbReference type="Proteomes" id="UP000095413">
    <property type="component" value="Unassembled WGS sequence"/>
</dbReference>
<evidence type="ECO:0000313" key="8">
    <source>
        <dbReference type="EMBL" id="CUO28455.1"/>
    </source>
</evidence>
<evidence type="ECO:0000313" key="11">
    <source>
        <dbReference type="EMBL" id="RGR49628.1"/>
    </source>
</evidence>
<evidence type="ECO:0000256" key="5">
    <source>
        <dbReference type="ARBA" id="ARBA00070406"/>
    </source>
</evidence>
<evidence type="ECO:0000256" key="1">
    <source>
        <dbReference type="ARBA" id="ARBA00023015"/>
    </source>
</evidence>